<dbReference type="InterPro" id="IPR011990">
    <property type="entry name" value="TPR-like_helical_dom_sf"/>
</dbReference>
<sequence>MRRFRQPRLPVSRKTVAAVLALILAVTAVRAYDTFFPSRKSDDPPAWSDYYELGMSLYDAQSYKQAAVAFKIAISIDPSEESAYIMCGECYSRLGMEDKASKILAEFKG</sequence>
<organism evidence="3 4">
    <name type="scientific">Candidatus Faeciplasma avium</name>
    <dbReference type="NCBI Taxonomy" id="2840798"/>
    <lineage>
        <taxon>Bacteria</taxon>
        <taxon>Bacillati</taxon>
        <taxon>Bacillota</taxon>
        <taxon>Clostridia</taxon>
        <taxon>Eubacteriales</taxon>
        <taxon>Oscillospiraceae</taxon>
        <taxon>Oscillospiraceae incertae sedis</taxon>
        <taxon>Candidatus Faeciplasma</taxon>
    </lineage>
</organism>
<reference evidence="3" key="2">
    <citation type="journal article" date="2021" name="PeerJ">
        <title>Extensive microbial diversity within the chicken gut microbiome revealed by metagenomics and culture.</title>
        <authorList>
            <person name="Gilroy R."/>
            <person name="Ravi A."/>
            <person name="Getino M."/>
            <person name="Pursley I."/>
            <person name="Horton D.L."/>
            <person name="Alikhan N.F."/>
            <person name="Baker D."/>
            <person name="Gharbi K."/>
            <person name="Hall N."/>
            <person name="Watson M."/>
            <person name="Adriaenssens E.M."/>
            <person name="Foster-Nyarko E."/>
            <person name="Jarju S."/>
            <person name="Secka A."/>
            <person name="Antonio M."/>
            <person name="Oren A."/>
            <person name="Chaudhuri R.R."/>
            <person name="La Ragione R."/>
            <person name="Hildebrand F."/>
            <person name="Pallen M.J."/>
        </authorList>
    </citation>
    <scope>NUCLEOTIDE SEQUENCE</scope>
    <source>
        <strain evidence="3">1370</strain>
    </source>
</reference>
<feature type="repeat" description="TPR" evidence="1">
    <location>
        <begin position="47"/>
        <end position="80"/>
    </location>
</feature>
<evidence type="ECO:0008006" key="5">
    <source>
        <dbReference type="Google" id="ProtNLM"/>
    </source>
</evidence>
<feature type="chain" id="PRO_5038876453" description="Tetratricopeptide repeat protein" evidence="2">
    <location>
        <begin position="32"/>
        <end position="109"/>
    </location>
</feature>
<keyword evidence="1" id="KW-0802">TPR repeat</keyword>
<accession>A0A9D1T556</accession>
<dbReference type="SUPFAM" id="SSF48452">
    <property type="entry name" value="TPR-like"/>
    <property type="match status" value="1"/>
</dbReference>
<dbReference type="Pfam" id="PF14559">
    <property type="entry name" value="TPR_19"/>
    <property type="match status" value="1"/>
</dbReference>
<evidence type="ECO:0000256" key="2">
    <source>
        <dbReference type="SAM" id="SignalP"/>
    </source>
</evidence>
<gene>
    <name evidence="3" type="ORF">IAD28_07115</name>
</gene>
<dbReference type="PROSITE" id="PS50005">
    <property type="entry name" value="TPR"/>
    <property type="match status" value="1"/>
</dbReference>
<evidence type="ECO:0000256" key="1">
    <source>
        <dbReference type="PROSITE-ProRule" id="PRU00339"/>
    </source>
</evidence>
<evidence type="ECO:0000313" key="3">
    <source>
        <dbReference type="EMBL" id="HIV11444.1"/>
    </source>
</evidence>
<feature type="signal peptide" evidence="2">
    <location>
        <begin position="1"/>
        <end position="31"/>
    </location>
</feature>
<dbReference type="Proteomes" id="UP000823960">
    <property type="component" value="Unassembled WGS sequence"/>
</dbReference>
<evidence type="ECO:0000313" key="4">
    <source>
        <dbReference type="Proteomes" id="UP000823960"/>
    </source>
</evidence>
<dbReference type="Gene3D" id="1.25.40.10">
    <property type="entry name" value="Tetratricopeptide repeat domain"/>
    <property type="match status" value="1"/>
</dbReference>
<comment type="caution">
    <text evidence="3">The sequence shown here is derived from an EMBL/GenBank/DDBJ whole genome shotgun (WGS) entry which is preliminary data.</text>
</comment>
<keyword evidence="2" id="KW-0732">Signal</keyword>
<proteinExistence type="predicted"/>
<dbReference type="InterPro" id="IPR019734">
    <property type="entry name" value="TPR_rpt"/>
</dbReference>
<name>A0A9D1T556_9FIRM</name>
<dbReference type="AlphaFoldDB" id="A0A9D1T556"/>
<dbReference type="EMBL" id="DVOL01000103">
    <property type="protein sequence ID" value="HIV11444.1"/>
    <property type="molecule type" value="Genomic_DNA"/>
</dbReference>
<reference evidence="3" key="1">
    <citation type="submission" date="2020-10" db="EMBL/GenBank/DDBJ databases">
        <authorList>
            <person name="Gilroy R."/>
        </authorList>
    </citation>
    <scope>NUCLEOTIDE SEQUENCE</scope>
    <source>
        <strain evidence="3">1370</strain>
    </source>
</reference>
<protein>
    <recommendedName>
        <fullName evidence="5">Tetratricopeptide repeat protein</fullName>
    </recommendedName>
</protein>